<proteinExistence type="predicted"/>
<organism evidence="1 2">
    <name type="scientific">Rosenbergiella gaditana</name>
    <dbReference type="NCBI Taxonomy" id="2726987"/>
    <lineage>
        <taxon>Bacteria</taxon>
        <taxon>Pseudomonadati</taxon>
        <taxon>Pseudomonadota</taxon>
        <taxon>Gammaproteobacteria</taxon>
        <taxon>Enterobacterales</taxon>
        <taxon>Erwiniaceae</taxon>
        <taxon>Rosenbergiella</taxon>
    </lineage>
</organism>
<keyword evidence="2" id="KW-1185">Reference proteome</keyword>
<accession>A0ABS5SXN6</accession>
<sequence>MSAVNIWAKKKAQIVDELRNDHPLKWLLHAAKLAHSMFYYHAGEELRDPCHLERKQAISVS</sequence>
<dbReference type="RefSeq" id="WP_214237522.1">
    <property type="nucleotide sequence ID" value="NZ_JABBFR010000013.1"/>
</dbReference>
<evidence type="ECO:0008006" key="3">
    <source>
        <dbReference type="Google" id="ProtNLM"/>
    </source>
</evidence>
<protein>
    <recommendedName>
        <fullName evidence="3">Transposase</fullName>
    </recommendedName>
</protein>
<evidence type="ECO:0000313" key="2">
    <source>
        <dbReference type="Proteomes" id="UP000790096"/>
    </source>
</evidence>
<reference evidence="1 2" key="1">
    <citation type="submission" date="2020-04" db="EMBL/GenBank/DDBJ databases">
        <title>Genome sequencing of Rosenbergiella species.</title>
        <authorList>
            <person name="Alvarez-Perez S."/>
            <person name="Lievens B."/>
        </authorList>
    </citation>
    <scope>NUCLEOTIDE SEQUENCE [LARGE SCALE GENOMIC DNA]</scope>
    <source>
        <strain evidence="1 2">S61</strain>
    </source>
</reference>
<dbReference type="EMBL" id="JABBFR010000013">
    <property type="protein sequence ID" value="MBT0724865.1"/>
    <property type="molecule type" value="Genomic_DNA"/>
</dbReference>
<dbReference type="Proteomes" id="UP000790096">
    <property type="component" value="Unassembled WGS sequence"/>
</dbReference>
<comment type="caution">
    <text evidence="1">The sequence shown here is derived from an EMBL/GenBank/DDBJ whole genome shotgun (WGS) entry which is preliminary data.</text>
</comment>
<name>A0ABS5SXN6_9GAMM</name>
<gene>
    <name evidence="1" type="ORF">HH682_10585</name>
</gene>
<evidence type="ECO:0000313" key="1">
    <source>
        <dbReference type="EMBL" id="MBT0724865.1"/>
    </source>
</evidence>